<dbReference type="InterPro" id="IPR011051">
    <property type="entry name" value="RmlC_Cupin_sf"/>
</dbReference>
<dbReference type="EMBL" id="JZDQ02000040">
    <property type="protein sequence ID" value="OIJ24395.1"/>
    <property type="molecule type" value="Genomic_DNA"/>
</dbReference>
<sequence length="126" mass="12903">MSATKIAQPDARRTETPNALMTTLASPTQGGTQTLSLWRVSMNPGQSGPLHVFDVEQVWHVLEGAATIVVGTESIELSVGDTLVIPAGAPRQIRTGAGAGFVVSGPASGQATTPDGADSVSPPWIV</sequence>
<comment type="caution">
    <text evidence="3">The sequence shown here is derived from an EMBL/GenBank/DDBJ whole genome shotgun (WGS) entry which is preliminary data.</text>
</comment>
<organism evidence="3 4">
    <name type="scientific">Nocardioides luteus</name>
    <dbReference type="NCBI Taxonomy" id="1844"/>
    <lineage>
        <taxon>Bacteria</taxon>
        <taxon>Bacillati</taxon>
        <taxon>Actinomycetota</taxon>
        <taxon>Actinomycetes</taxon>
        <taxon>Propionibacteriales</taxon>
        <taxon>Nocardioidaceae</taxon>
        <taxon>Nocardioides</taxon>
    </lineage>
</organism>
<feature type="region of interest" description="Disordered" evidence="1">
    <location>
        <begin position="106"/>
        <end position="126"/>
    </location>
</feature>
<dbReference type="InterPro" id="IPR014710">
    <property type="entry name" value="RmlC-like_jellyroll"/>
</dbReference>
<protein>
    <submittedName>
        <fullName evidence="3">Cupin</fullName>
    </submittedName>
</protein>
<gene>
    <name evidence="3" type="ORF">UG56_023205</name>
</gene>
<evidence type="ECO:0000313" key="4">
    <source>
        <dbReference type="Proteomes" id="UP000033772"/>
    </source>
</evidence>
<dbReference type="SUPFAM" id="SSF51182">
    <property type="entry name" value="RmlC-like cupins"/>
    <property type="match status" value="1"/>
</dbReference>
<proteinExistence type="predicted"/>
<dbReference type="AlphaFoldDB" id="A0A1J4MYN7"/>
<dbReference type="STRING" id="1844.UG56_023205"/>
<reference evidence="3" key="1">
    <citation type="submission" date="2016-10" db="EMBL/GenBank/DDBJ databases">
        <title>Draft Genome Sequence of Nocardioides luteus Strain BAFB, an Alkane-Degrading Bacterium Isolated from JP-7 Polluted Soil.</title>
        <authorList>
            <person name="Brown L."/>
            <person name="Ruiz O.N."/>
            <person name="Gunasekera T."/>
        </authorList>
    </citation>
    <scope>NUCLEOTIDE SEQUENCE [LARGE SCALE GENOMIC DNA]</scope>
    <source>
        <strain evidence="3">BAFB</strain>
    </source>
</reference>
<dbReference type="Proteomes" id="UP000033772">
    <property type="component" value="Unassembled WGS sequence"/>
</dbReference>
<dbReference type="OrthoDB" id="5145129at2"/>
<keyword evidence="4" id="KW-1185">Reference proteome</keyword>
<name>A0A1J4MYN7_9ACTN</name>
<evidence type="ECO:0000259" key="2">
    <source>
        <dbReference type="Pfam" id="PF07883"/>
    </source>
</evidence>
<dbReference type="InterPro" id="IPR013096">
    <property type="entry name" value="Cupin_2"/>
</dbReference>
<evidence type="ECO:0000313" key="3">
    <source>
        <dbReference type="EMBL" id="OIJ24395.1"/>
    </source>
</evidence>
<dbReference type="Gene3D" id="2.60.120.10">
    <property type="entry name" value="Jelly Rolls"/>
    <property type="match status" value="1"/>
</dbReference>
<dbReference type="RefSeq" id="WP_045547543.1">
    <property type="nucleotide sequence ID" value="NZ_JZDQ02000040.1"/>
</dbReference>
<evidence type="ECO:0000256" key="1">
    <source>
        <dbReference type="SAM" id="MobiDB-lite"/>
    </source>
</evidence>
<feature type="domain" description="Cupin type-2" evidence="2">
    <location>
        <begin position="39"/>
        <end position="94"/>
    </location>
</feature>
<dbReference type="Pfam" id="PF07883">
    <property type="entry name" value="Cupin_2"/>
    <property type="match status" value="1"/>
</dbReference>
<accession>A0A1J4MYN7</accession>